<evidence type="ECO:0000313" key="7">
    <source>
        <dbReference type="Proteomes" id="UP000027665"/>
    </source>
</evidence>
<protein>
    <submittedName>
        <fullName evidence="6">Uncharacterized protein</fullName>
    </submittedName>
</protein>
<evidence type="ECO:0000256" key="5">
    <source>
        <dbReference type="ARBA" id="ARBA00022884"/>
    </source>
</evidence>
<dbReference type="InterPro" id="IPR014721">
    <property type="entry name" value="Ribsml_uS5_D2-typ_fold_subgr"/>
</dbReference>
<dbReference type="InterPro" id="IPR000100">
    <property type="entry name" value="RNase_P"/>
</dbReference>
<evidence type="ECO:0000256" key="4">
    <source>
        <dbReference type="ARBA" id="ARBA00022801"/>
    </source>
</evidence>
<dbReference type="GO" id="GO:0030677">
    <property type="term" value="C:ribonuclease P complex"/>
    <property type="evidence" value="ECO:0007669"/>
    <property type="project" value="TreeGrafter"/>
</dbReference>
<keyword evidence="4" id="KW-0378">Hydrolase</keyword>
<evidence type="ECO:0000256" key="2">
    <source>
        <dbReference type="ARBA" id="ARBA00022722"/>
    </source>
</evidence>
<dbReference type="EMBL" id="JMKI01000051">
    <property type="protein sequence ID" value="KEJ91364.1"/>
    <property type="molecule type" value="Genomic_DNA"/>
</dbReference>
<dbReference type="eggNOG" id="COG0594">
    <property type="taxonomic scope" value="Bacteria"/>
</dbReference>
<dbReference type="STRING" id="2754.EH55_11000"/>
<sequence length="101" mass="11383">MSFLTDRGNSALAGVTVGKKIARAVKRTRGRRVMREALRRLLPWVKDGVWIVASLRENALDAKADDIYEDVAKSLKRRGLLTKEWKNRGWTVDSKDGGKCV</sequence>
<dbReference type="Proteomes" id="UP000027665">
    <property type="component" value="Unassembled WGS sequence"/>
</dbReference>
<evidence type="ECO:0000313" key="6">
    <source>
        <dbReference type="EMBL" id="KEJ91364.1"/>
    </source>
</evidence>
<dbReference type="GO" id="GO:0042781">
    <property type="term" value="F:3'-tRNA processing endoribonuclease activity"/>
    <property type="evidence" value="ECO:0007669"/>
    <property type="project" value="TreeGrafter"/>
</dbReference>
<evidence type="ECO:0000256" key="3">
    <source>
        <dbReference type="ARBA" id="ARBA00022759"/>
    </source>
</evidence>
<dbReference type="PANTHER" id="PTHR33992:SF1">
    <property type="entry name" value="RIBONUCLEASE P PROTEIN COMPONENT"/>
    <property type="match status" value="1"/>
</dbReference>
<dbReference type="GO" id="GO:0004526">
    <property type="term" value="F:ribonuclease P activity"/>
    <property type="evidence" value="ECO:0007669"/>
    <property type="project" value="InterPro"/>
</dbReference>
<keyword evidence="2" id="KW-0540">Nuclease</keyword>
<keyword evidence="1" id="KW-0819">tRNA processing</keyword>
<reference evidence="6 7" key="1">
    <citation type="submission" date="2014-04" db="EMBL/GenBank/DDBJ databases">
        <title>Draft Genome Sequence of Synergistes jonesii.</title>
        <authorList>
            <person name="Coil D.A."/>
            <person name="Eisen J.A."/>
            <person name="Holland-Moritz H.E."/>
        </authorList>
    </citation>
    <scope>NUCLEOTIDE SEQUENCE [LARGE SCALE GENOMIC DNA]</scope>
    <source>
        <strain evidence="6 7">78-1</strain>
    </source>
</reference>
<comment type="caution">
    <text evidence="6">The sequence shown here is derived from an EMBL/GenBank/DDBJ whole genome shotgun (WGS) entry which is preliminary data.</text>
</comment>
<proteinExistence type="predicted"/>
<evidence type="ECO:0000256" key="1">
    <source>
        <dbReference type="ARBA" id="ARBA00022694"/>
    </source>
</evidence>
<dbReference type="Pfam" id="PF00825">
    <property type="entry name" value="Ribonuclease_P"/>
    <property type="match status" value="1"/>
</dbReference>
<dbReference type="PANTHER" id="PTHR33992">
    <property type="entry name" value="RIBONUCLEASE P PROTEIN COMPONENT"/>
    <property type="match status" value="1"/>
</dbReference>
<accession>A0A073INM4</accession>
<name>A0A073INM4_9BACT</name>
<dbReference type="SUPFAM" id="SSF54211">
    <property type="entry name" value="Ribosomal protein S5 domain 2-like"/>
    <property type="match status" value="1"/>
</dbReference>
<gene>
    <name evidence="6" type="ORF">EH55_11000</name>
</gene>
<dbReference type="GO" id="GO:0000049">
    <property type="term" value="F:tRNA binding"/>
    <property type="evidence" value="ECO:0007669"/>
    <property type="project" value="InterPro"/>
</dbReference>
<keyword evidence="3" id="KW-0255">Endonuclease</keyword>
<dbReference type="InterPro" id="IPR020568">
    <property type="entry name" value="Ribosomal_Su5_D2-typ_SF"/>
</dbReference>
<dbReference type="Gene3D" id="3.30.230.10">
    <property type="match status" value="1"/>
</dbReference>
<keyword evidence="7" id="KW-1185">Reference proteome</keyword>
<keyword evidence="5" id="KW-0694">RNA-binding</keyword>
<dbReference type="AlphaFoldDB" id="A0A073INM4"/>
<organism evidence="6 7">
    <name type="scientific">Synergistes jonesii</name>
    <dbReference type="NCBI Taxonomy" id="2754"/>
    <lineage>
        <taxon>Bacteria</taxon>
        <taxon>Thermotogati</taxon>
        <taxon>Synergistota</taxon>
        <taxon>Synergistia</taxon>
        <taxon>Synergistales</taxon>
        <taxon>Synergistaceae</taxon>
        <taxon>Synergistes</taxon>
    </lineage>
</organism>